<feature type="binding site" evidence="16">
    <location>
        <position position="116"/>
    </location>
    <ligand>
        <name>S-adenosyl-L-methionine</name>
        <dbReference type="ChEBI" id="CHEBI:59789"/>
        <label>1</label>
    </ligand>
</feature>
<dbReference type="Pfam" id="PF06969">
    <property type="entry name" value="HemN_C"/>
    <property type="match status" value="1"/>
</dbReference>
<evidence type="ECO:0000256" key="5">
    <source>
        <dbReference type="ARBA" id="ARBA00022485"/>
    </source>
</evidence>
<comment type="cofactor">
    <cofactor evidence="15 17">
        <name>[4Fe-4S] cluster</name>
        <dbReference type="ChEBI" id="CHEBI:49883"/>
    </cofactor>
    <text evidence="15 17">Binds 1 [4Fe-4S] cluster. The cluster is coordinated with 3 cysteines and an exchangeable S-adenosyl-L-methionine.</text>
</comment>
<dbReference type="NCBIfam" id="TIGR00538">
    <property type="entry name" value="hemN"/>
    <property type="match status" value="1"/>
</dbReference>
<comment type="subcellular location">
    <subcellularLocation>
        <location evidence="1 15">Cytoplasm</location>
    </subcellularLocation>
</comment>
<evidence type="ECO:0000259" key="18">
    <source>
        <dbReference type="PROSITE" id="PS51918"/>
    </source>
</evidence>
<dbReference type="STRING" id="1393122.SAMN05660895_1191"/>
<dbReference type="GO" id="GO:0005737">
    <property type="term" value="C:cytoplasm"/>
    <property type="evidence" value="ECO:0007669"/>
    <property type="project" value="UniProtKB-SubCell"/>
</dbReference>
<keyword evidence="5 15" id="KW-0004">4Fe-4S</keyword>
<evidence type="ECO:0000256" key="4">
    <source>
        <dbReference type="ARBA" id="ARBA00011245"/>
    </source>
</evidence>
<evidence type="ECO:0000256" key="15">
    <source>
        <dbReference type="PIRNR" id="PIRNR000167"/>
    </source>
</evidence>
<gene>
    <name evidence="19" type="ORF">SAMN05660895_1191</name>
</gene>
<feature type="binding site" evidence="16">
    <location>
        <position position="213"/>
    </location>
    <ligand>
        <name>S-adenosyl-L-methionine</name>
        <dbReference type="ChEBI" id="CHEBI:59789"/>
        <label>2</label>
    </ligand>
</feature>
<dbReference type="Gene3D" id="1.10.10.920">
    <property type="match status" value="1"/>
</dbReference>
<evidence type="ECO:0000256" key="9">
    <source>
        <dbReference type="ARBA" id="ARBA00023002"/>
    </source>
</evidence>
<evidence type="ECO:0000256" key="16">
    <source>
        <dbReference type="PIRSR" id="PIRSR000167-1"/>
    </source>
</evidence>
<dbReference type="EC" id="1.3.98.3" evidence="15"/>
<comment type="subunit">
    <text evidence="4">Monomer.</text>
</comment>
<evidence type="ECO:0000256" key="17">
    <source>
        <dbReference type="PIRSR" id="PIRSR000167-2"/>
    </source>
</evidence>
<dbReference type="SMART" id="SM00729">
    <property type="entry name" value="Elp3"/>
    <property type="match status" value="1"/>
</dbReference>
<dbReference type="PROSITE" id="PS51918">
    <property type="entry name" value="RADICAL_SAM"/>
    <property type="match status" value="1"/>
</dbReference>
<dbReference type="GO" id="GO:0006782">
    <property type="term" value="P:protoporphyrinogen IX biosynthetic process"/>
    <property type="evidence" value="ECO:0007669"/>
    <property type="project" value="UniProtKB-UniPathway"/>
</dbReference>
<dbReference type="InterPro" id="IPR007197">
    <property type="entry name" value="rSAM"/>
</dbReference>
<comment type="pathway">
    <text evidence="2 15">Porphyrin-containing compound metabolism; protoporphyrin-IX biosynthesis; protoporphyrinogen-IX from coproporphyrinogen-III (AdoMet route): step 1/1.</text>
</comment>
<dbReference type="Proteomes" id="UP000199537">
    <property type="component" value="Unassembled WGS sequence"/>
</dbReference>
<dbReference type="SUPFAM" id="SSF102114">
    <property type="entry name" value="Radical SAM enzymes"/>
    <property type="match status" value="1"/>
</dbReference>
<keyword evidence="12 15" id="KW-0627">Porphyrin biosynthesis</keyword>
<dbReference type="InterPro" id="IPR006638">
    <property type="entry name" value="Elp3/MiaA/NifB-like_rSAM"/>
</dbReference>
<dbReference type="CDD" id="cd01335">
    <property type="entry name" value="Radical_SAM"/>
    <property type="match status" value="1"/>
</dbReference>
<keyword evidence="7 15" id="KW-0949">S-adenosyl-L-methionine</keyword>
<dbReference type="GO" id="GO:0046872">
    <property type="term" value="F:metal ion binding"/>
    <property type="evidence" value="ECO:0007669"/>
    <property type="project" value="UniProtKB-KW"/>
</dbReference>
<keyword evidence="8 15" id="KW-0479">Metal-binding</keyword>
<organism evidence="19 20">
    <name type="scientific">Thermoflavifilum thermophilum</name>
    <dbReference type="NCBI Taxonomy" id="1393122"/>
    <lineage>
        <taxon>Bacteria</taxon>
        <taxon>Pseudomonadati</taxon>
        <taxon>Bacteroidota</taxon>
        <taxon>Chitinophagia</taxon>
        <taxon>Chitinophagales</taxon>
        <taxon>Chitinophagaceae</taxon>
        <taxon>Thermoflavifilum</taxon>
    </lineage>
</organism>
<protein>
    <recommendedName>
        <fullName evidence="15">Coproporphyrinogen-III oxidase</fullName>
        <ecNumber evidence="15">1.3.98.3</ecNumber>
    </recommendedName>
</protein>
<feature type="binding site" evidence="17">
    <location>
        <position position="69"/>
    </location>
    <ligand>
        <name>[4Fe-4S] cluster</name>
        <dbReference type="ChEBI" id="CHEBI:49883"/>
        <note>4Fe-4S-S-AdoMet</note>
    </ligand>
</feature>
<feature type="binding site" evidence="16">
    <location>
        <position position="149"/>
    </location>
    <ligand>
        <name>S-adenosyl-L-methionine</name>
        <dbReference type="ChEBI" id="CHEBI:59789"/>
        <label>1</label>
    </ligand>
</feature>
<dbReference type="GO" id="GO:0004109">
    <property type="term" value="F:coproporphyrinogen oxidase activity"/>
    <property type="evidence" value="ECO:0007669"/>
    <property type="project" value="InterPro"/>
</dbReference>
<dbReference type="PANTHER" id="PTHR13932:SF6">
    <property type="entry name" value="OXYGEN-INDEPENDENT COPROPORPHYRINOGEN III OXIDASE"/>
    <property type="match status" value="1"/>
</dbReference>
<evidence type="ECO:0000256" key="6">
    <source>
        <dbReference type="ARBA" id="ARBA00022490"/>
    </source>
</evidence>
<evidence type="ECO:0000313" key="20">
    <source>
        <dbReference type="Proteomes" id="UP000199537"/>
    </source>
</evidence>
<dbReference type="OrthoDB" id="9808022at2"/>
<dbReference type="GO" id="GO:0051539">
    <property type="term" value="F:4 iron, 4 sulfur cluster binding"/>
    <property type="evidence" value="ECO:0007669"/>
    <property type="project" value="UniProtKB-KW"/>
</dbReference>
<feature type="binding site" evidence="17">
    <location>
        <position position="72"/>
    </location>
    <ligand>
        <name>[4Fe-4S] cluster</name>
        <dbReference type="ChEBI" id="CHEBI:49883"/>
        <note>4Fe-4S-S-AdoMet</note>
    </ligand>
</feature>
<dbReference type="Gene3D" id="3.80.30.20">
    <property type="entry name" value="tm_1862 like domain"/>
    <property type="match status" value="1"/>
</dbReference>
<dbReference type="SFLD" id="SFLDS00029">
    <property type="entry name" value="Radical_SAM"/>
    <property type="match status" value="1"/>
</dbReference>
<keyword evidence="20" id="KW-1185">Reference proteome</keyword>
<feature type="binding site" evidence="16">
    <location>
        <position position="59"/>
    </location>
    <ligand>
        <name>S-adenosyl-L-methionine</name>
        <dbReference type="ChEBI" id="CHEBI:59789"/>
        <label>1</label>
    </ligand>
</feature>
<dbReference type="InterPro" id="IPR034505">
    <property type="entry name" value="Coproporphyrinogen-III_oxidase"/>
</dbReference>
<name>A0A1I7NB33_9BACT</name>
<dbReference type="GO" id="GO:0051989">
    <property type="term" value="F:coproporphyrinogen dehydrogenase activity"/>
    <property type="evidence" value="ECO:0007669"/>
    <property type="project" value="UniProtKB-EC"/>
</dbReference>
<evidence type="ECO:0000256" key="2">
    <source>
        <dbReference type="ARBA" id="ARBA00004785"/>
    </source>
</evidence>
<comment type="function">
    <text evidence="13">Involved in the heme biosynthesis. Catalyzes the anaerobic oxidative decarboxylation of propionate groups of rings A and B of coproporphyrinogen III to yield the vinyl groups in protoporphyrinogen IX.</text>
</comment>
<feature type="domain" description="Radical SAM core" evidence="18">
    <location>
        <begin position="50"/>
        <end position="284"/>
    </location>
</feature>
<dbReference type="InterPro" id="IPR010723">
    <property type="entry name" value="HemN_C"/>
</dbReference>
<dbReference type="InterPro" id="IPR023404">
    <property type="entry name" value="rSAM_horseshoe"/>
</dbReference>
<dbReference type="SFLD" id="SFLDG01065">
    <property type="entry name" value="anaerobic_coproporphyrinogen-I"/>
    <property type="match status" value="1"/>
</dbReference>
<dbReference type="PANTHER" id="PTHR13932">
    <property type="entry name" value="COPROPORPHYRINIGEN III OXIDASE"/>
    <property type="match status" value="1"/>
</dbReference>
<evidence type="ECO:0000256" key="14">
    <source>
        <dbReference type="ARBA" id="ARBA00048321"/>
    </source>
</evidence>
<feature type="binding site" evidence="16">
    <location>
        <position position="188"/>
    </location>
    <ligand>
        <name>S-adenosyl-L-methionine</name>
        <dbReference type="ChEBI" id="CHEBI:59789"/>
        <label>2</label>
    </ligand>
</feature>
<proteinExistence type="inferred from homology"/>
<keyword evidence="9 15" id="KW-0560">Oxidoreductase</keyword>
<dbReference type="Pfam" id="PF04055">
    <property type="entry name" value="Radical_SAM"/>
    <property type="match status" value="1"/>
</dbReference>
<dbReference type="RefSeq" id="WP_092458906.1">
    <property type="nucleotide sequence ID" value="NZ_FPCJ01000001.1"/>
</dbReference>
<reference evidence="20" key="1">
    <citation type="submission" date="2016-10" db="EMBL/GenBank/DDBJ databases">
        <authorList>
            <person name="Varghese N."/>
            <person name="Submissions S."/>
        </authorList>
    </citation>
    <scope>NUCLEOTIDE SEQUENCE [LARGE SCALE GENOMIC DNA]</scope>
    <source>
        <strain evidence="20">DSM 14807</strain>
    </source>
</reference>
<dbReference type="FunFam" id="3.80.30.20:FF:000012">
    <property type="entry name" value="Coproporphyrinogen-III oxidase"/>
    <property type="match status" value="1"/>
</dbReference>
<sequence>MISVQDISPELYQRYQYPVPRYTSYPPAPVFDQNWDENCWLEALSEAEHNEPDARWSLYVHLPFCDTLCYFCGCNMIITHHAGRVQRYLDHLHREIALWRDRLPDGHLVDQMHWGGGTPTHLTPSQLKMLADTIRQYFDFTPETEISCEIDPRGLTLAHVEALKAAGFNRISMGVQDLHPRVQQAVNRIQPLALTEEVIGWIRDLGFQSLNMDLMYGLPYQTAASFRDTIREIIRLKPNRIAVFHYAHLPHIKKHQSLIDVRTLPQPAEKMRMWLQTIDMLTDAGYVFIGLDHFALPDDELAVALARRQLYRNFQGYSTRAGTHLFGLGITGISQVPGAYAQNQKTEQAYIQAINSNRIPTARGYRLTEDDKRRRDVIMQIMCHHEVDKTAWNETFHLNFDEYFQSAEKDLQQLQADEFIEVDDKKIKVTPLGMLFLRQIAYTFDAYKPSAEKPVYSASL</sequence>
<dbReference type="AlphaFoldDB" id="A0A1I7NB33"/>
<evidence type="ECO:0000256" key="1">
    <source>
        <dbReference type="ARBA" id="ARBA00004496"/>
    </source>
</evidence>
<evidence type="ECO:0000256" key="12">
    <source>
        <dbReference type="ARBA" id="ARBA00023244"/>
    </source>
</evidence>
<comment type="catalytic activity">
    <reaction evidence="14 15">
        <text>coproporphyrinogen III + 2 S-adenosyl-L-methionine = protoporphyrinogen IX + 2 5'-deoxyadenosine + 2 L-methionine + 2 CO2</text>
        <dbReference type="Rhea" id="RHEA:15425"/>
        <dbReference type="ChEBI" id="CHEBI:16526"/>
        <dbReference type="ChEBI" id="CHEBI:17319"/>
        <dbReference type="ChEBI" id="CHEBI:57307"/>
        <dbReference type="ChEBI" id="CHEBI:57309"/>
        <dbReference type="ChEBI" id="CHEBI:57844"/>
        <dbReference type="ChEBI" id="CHEBI:59789"/>
        <dbReference type="EC" id="1.3.98.3"/>
    </reaction>
</comment>
<comment type="similarity">
    <text evidence="3 15">Belongs to the anaerobic coproporphyrinogen-III oxidase family.</text>
</comment>
<evidence type="ECO:0000313" key="19">
    <source>
        <dbReference type="EMBL" id="SFV31841.1"/>
    </source>
</evidence>
<accession>A0A1I7NB33</accession>
<dbReference type="UniPathway" id="UPA00251">
    <property type="reaction ID" value="UER00323"/>
</dbReference>
<evidence type="ECO:0000256" key="7">
    <source>
        <dbReference type="ARBA" id="ARBA00022691"/>
    </source>
</evidence>
<evidence type="ECO:0000256" key="13">
    <source>
        <dbReference type="ARBA" id="ARBA00024295"/>
    </source>
</evidence>
<feature type="binding site" evidence="16">
    <location>
        <position position="333"/>
    </location>
    <ligand>
        <name>S-adenosyl-L-methionine</name>
        <dbReference type="ChEBI" id="CHEBI:59789"/>
        <label>1</label>
    </ligand>
</feature>
<dbReference type="InterPro" id="IPR058240">
    <property type="entry name" value="rSAM_sf"/>
</dbReference>
<dbReference type="SFLD" id="SFLDG01082">
    <property type="entry name" value="B12-binding_domain_containing"/>
    <property type="match status" value="1"/>
</dbReference>
<dbReference type="PIRSF" id="PIRSF000167">
    <property type="entry name" value="HemN"/>
    <property type="match status" value="1"/>
</dbReference>
<keyword evidence="11 15" id="KW-0411">Iron-sulfur</keyword>
<feature type="binding site" evidence="16">
    <location>
        <begin position="71"/>
        <end position="73"/>
    </location>
    <ligand>
        <name>S-adenosyl-L-methionine</name>
        <dbReference type="ChEBI" id="CHEBI:59789"/>
        <label>2</label>
    </ligand>
</feature>
<feature type="binding site" evidence="16">
    <location>
        <position position="247"/>
    </location>
    <ligand>
        <name>S-adenosyl-L-methionine</name>
        <dbReference type="ChEBI" id="CHEBI:59789"/>
        <label>2</label>
    </ligand>
</feature>
<evidence type="ECO:0000256" key="10">
    <source>
        <dbReference type="ARBA" id="ARBA00023004"/>
    </source>
</evidence>
<feature type="binding site" evidence="16">
    <location>
        <begin position="117"/>
        <end position="118"/>
    </location>
    <ligand>
        <name>S-adenosyl-L-methionine</name>
        <dbReference type="ChEBI" id="CHEBI:59789"/>
        <label>2</label>
    </ligand>
</feature>
<dbReference type="InterPro" id="IPR004558">
    <property type="entry name" value="Coprogen_oxidase_HemN"/>
</dbReference>
<keyword evidence="10 15" id="KW-0408">Iron</keyword>
<evidence type="ECO:0000256" key="3">
    <source>
        <dbReference type="ARBA" id="ARBA00005493"/>
    </source>
</evidence>
<evidence type="ECO:0000256" key="11">
    <source>
        <dbReference type="ARBA" id="ARBA00023014"/>
    </source>
</evidence>
<keyword evidence="6 15" id="KW-0963">Cytoplasm</keyword>
<dbReference type="EMBL" id="FPCJ01000001">
    <property type="protein sequence ID" value="SFV31841.1"/>
    <property type="molecule type" value="Genomic_DNA"/>
</dbReference>
<feature type="binding site" evidence="16">
    <location>
        <position position="176"/>
    </location>
    <ligand>
        <name>S-adenosyl-L-methionine</name>
        <dbReference type="ChEBI" id="CHEBI:59789"/>
        <label>2</label>
    </ligand>
</feature>
<feature type="binding site" evidence="17">
    <location>
        <position position="65"/>
    </location>
    <ligand>
        <name>[4Fe-4S] cluster</name>
        <dbReference type="ChEBI" id="CHEBI:49883"/>
        <note>4Fe-4S-S-AdoMet</note>
    </ligand>
</feature>
<evidence type="ECO:0000256" key="8">
    <source>
        <dbReference type="ARBA" id="ARBA00022723"/>
    </source>
</evidence>